<accession>A0A1H6DQR0</accession>
<dbReference type="EMBL" id="FNVQ01000008">
    <property type="protein sequence ID" value="SEG87570.1"/>
    <property type="molecule type" value="Genomic_DNA"/>
</dbReference>
<evidence type="ECO:0000313" key="1">
    <source>
        <dbReference type="EMBL" id="SEG87570.1"/>
    </source>
</evidence>
<dbReference type="AlphaFoldDB" id="A0A1H6DQR0"/>
<proteinExistence type="predicted"/>
<keyword evidence="2" id="KW-1185">Reference proteome</keyword>
<gene>
    <name evidence="1" type="ORF">SAMN05444390_108100</name>
</gene>
<protein>
    <submittedName>
        <fullName evidence="1">Uncharacterized protein</fullName>
    </submittedName>
</protein>
<sequence>MVFRIFMVLRQYFDKNGRSSLGGKTIGRLMAGVDFMHSSVALFRLQFSGKKEYFRGRSKLAILRSPAVI</sequence>
<dbReference type="Proteomes" id="UP000236745">
    <property type="component" value="Unassembled WGS sequence"/>
</dbReference>
<organism evidence="1 2">
    <name type="scientific">Marinobacterium lutimaris</name>
    <dbReference type="NCBI Taxonomy" id="568106"/>
    <lineage>
        <taxon>Bacteria</taxon>
        <taxon>Pseudomonadati</taxon>
        <taxon>Pseudomonadota</taxon>
        <taxon>Gammaproteobacteria</taxon>
        <taxon>Oceanospirillales</taxon>
        <taxon>Oceanospirillaceae</taxon>
        <taxon>Marinobacterium</taxon>
    </lineage>
</organism>
<evidence type="ECO:0000313" key="2">
    <source>
        <dbReference type="Proteomes" id="UP000236745"/>
    </source>
</evidence>
<reference evidence="1 2" key="1">
    <citation type="submission" date="2016-10" db="EMBL/GenBank/DDBJ databases">
        <authorList>
            <person name="de Groot N.N."/>
        </authorList>
    </citation>
    <scope>NUCLEOTIDE SEQUENCE [LARGE SCALE GENOMIC DNA]</scope>
    <source>
        <strain evidence="1 2">DSM 22012</strain>
    </source>
</reference>
<name>A0A1H6DQR0_9GAMM</name>